<dbReference type="EMBL" id="JBAMMX010000023">
    <property type="protein sequence ID" value="KAK6916871.1"/>
    <property type="molecule type" value="Genomic_DNA"/>
</dbReference>
<comment type="subunit">
    <text evidence="3 8">Homodimer and heterodimers.</text>
</comment>
<dbReference type="PANTHER" id="PTHR36488:SF8">
    <property type="entry name" value="CASP-LIKE PROTEIN 1U1"/>
    <property type="match status" value="1"/>
</dbReference>
<keyword evidence="6 8" id="KW-1133">Transmembrane helix</keyword>
<evidence type="ECO:0000313" key="11">
    <source>
        <dbReference type="Proteomes" id="UP001370490"/>
    </source>
</evidence>
<evidence type="ECO:0000313" key="10">
    <source>
        <dbReference type="EMBL" id="KAK6916871.1"/>
    </source>
</evidence>
<dbReference type="NCBIfam" id="TIGR01569">
    <property type="entry name" value="A_tha_TIGR01569"/>
    <property type="match status" value="1"/>
</dbReference>
<comment type="subcellular location">
    <subcellularLocation>
        <location evidence="1 8">Cell membrane</location>
        <topology evidence="1 8">Multi-pass membrane protein</topology>
    </subcellularLocation>
</comment>
<dbReference type="InterPro" id="IPR044173">
    <property type="entry name" value="CASPL"/>
</dbReference>
<keyword evidence="4 8" id="KW-1003">Cell membrane</keyword>
<evidence type="ECO:0000256" key="2">
    <source>
        <dbReference type="ARBA" id="ARBA00007651"/>
    </source>
</evidence>
<keyword evidence="7 8" id="KW-0472">Membrane</keyword>
<evidence type="ECO:0000256" key="8">
    <source>
        <dbReference type="RuleBase" id="RU361233"/>
    </source>
</evidence>
<dbReference type="InterPro" id="IPR006459">
    <property type="entry name" value="CASP/CASPL"/>
</dbReference>
<comment type="caution">
    <text evidence="10">The sequence shown here is derived from an EMBL/GenBank/DDBJ whole genome shotgun (WGS) entry which is preliminary data.</text>
</comment>
<gene>
    <name evidence="10" type="ORF">RJ641_017622</name>
</gene>
<feature type="transmembrane region" description="Helical" evidence="8">
    <location>
        <begin position="21"/>
        <end position="43"/>
    </location>
</feature>
<feature type="transmembrane region" description="Helical" evidence="8">
    <location>
        <begin position="160"/>
        <end position="184"/>
    </location>
</feature>
<organism evidence="10 11">
    <name type="scientific">Dillenia turbinata</name>
    <dbReference type="NCBI Taxonomy" id="194707"/>
    <lineage>
        <taxon>Eukaryota</taxon>
        <taxon>Viridiplantae</taxon>
        <taxon>Streptophyta</taxon>
        <taxon>Embryophyta</taxon>
        <taxon>Tracheophyta</taxon>
        <taxon>Spermatophyta</taxon>
        <taxon>Magnoliopsida</taxon>
        <taxon>eudicotyledons</taxon>
        <taxon>Gunneridae</taxon>
        <taxon>Pentapetalae</taxon>
        <taxon>Dilleniales</taxon>
        <taxon>Dilleniaceae</taxon>
        <taxon>Dillenia</taxon>
    </lineage>
</organism>
<evidence type="ECO:0000259" key="9">
    <source>
        <dbReference type="Pfam" id="PF04535"/>
    </source>
</evidence>
<evidence type="ECO:0000256" key="4">
    <source>
        <dbReference type="ARBA" id="ARBA00022475"/>
    </source>
</evidence>
<sequence length="199" mass="21445">MGIEKPESGSMEIIATKPIEWRIILIRLVALFATLSATIVMVLNKESKTFVIATVGTKPVTATITAKFQHTPANVFFVIANGMASLHNFLMIVMAICLRKCDFRGLRSVYIAVSDMLNVALVSAGVNAAAFMAELAKNGNTHARWNEICSNFDTFCDHGAGALISSFIGVGFMLVISIISILSLHKPVAVADRPVVPHV</sequence>
<dbReference type="GO" id="GO:0005886">
    <property type="term" value="C:plasma membrane"/>
    <property type="evidence" value="ECO:0007669"/>
    <property type="project" value="UniProtKB-SubCell"/>
</dbReference>
<dbReference type="AlphaFoldDB" id="A0AAN8USQ2"/>
<feature type="transmembrane region" description="Helical" evidence="8">
    <location>
        <begin position="75"/>
        <end position="97"/>
    </location>
</feature>
<evidence type="ECO:0000256" key="1">
    <source>
        <dbReference type="ARBA" id="ARBA00004651"/>
    </source>
</evidence>
<keyword evidence="11" id="KW-1185">Reference proteome</keyword>
<keyword evidence="5 8" id="KW-0812">Transmembrane</keyword>
<comment type="similarity">
    <text evidence="2 8">Belongs to the Casparian strip membrane proteins (CASP) family.</text>
</comment>
<proteinExistence type="inferred from homology"/>
<dbReference type="Proteomes" id="UP001370490">
    <property type="component" value="Unassembled WGS sequence"/>
</dbReference>
<feature type="domain" description="Casparian strip membrane protein" evidence="9">
    <location>
        <begin position="23"/>
        <end position="170"/>
    </location>
</feature>
<name>A0AAN8USQ2_9MAGN</name>
<evidence type="ECO:0000256" key="6">
    <source>
        <dbReference type="ARBA" id="ARBA00022989"/>
    </source>
</evidence>
<feature type="transmembrane region" description="Helical" evidence="8">
    <location>
        <begin position="109"/>
        <end position="133"/>
    </location>
</feature>
<evidence type="ECO:0000256" key="7">
    <source>
        <dbReference type="ARBA" id="ARBA00023136"/>
    </source>
</evidence>
<dbReference type="PANTHER" id="PTHR36488">
    <property type="entry name" value="CASP-LIKE PROTEIN 1U1"/>
    <property type="match status" value="1"/>
</dbReference>
<dbReference type="Pfam" id="PF04535">
    <property type="entry name" value="CASP_dom"/>
    <property type="match status" value="1"/>
</dbReference>
<dbReference type="InterPro" id="IPR006702">
    <property type="entry name" value="CASP_dom"/>
</dbReference>
<evidence type="ECO:0000256" key="3">
    <source>
        <dbReference type="ARBA" id="ARBA00011489"/>
    </source>
</evidence>
<reference evidence="10 11" key="1">
    <citation type="submission" date="2023-12" db="EMBL/GenBank/DDBJ databases">
        <title>A high-quality genome assembly for Dillenia turbinata (Dilleniales).</title>
        <authorList>
            <person name="Chanderbali A."/>
        </authorList>
    </citation>
    <scope>NUCLEOTIDE SEQUENCE [LARGE SCALE GENOMIC DNA]</scope>
    <source>
        <strain evidence="10">LSX21</strain>
        <tissue evidence="10">Leaf</tissue>
    </source>
</reference>
<evidence type="ECO:0000256" key="5">
    <source>
        <dbReference type="ARBA" id="ARBA00022692"/>
    </source>
</evidence>
<protein>
    <recommendedName>
        <fullName evidence="8">CASP-like protein</fullName>
    </recommendedName>
</protein>
<accession>A0AAN8USQ2</accession>